<reference evidence="1" key="1">
    <citation type="submission" date="2021-06" db="EMBL/GenBank/DDBJ databases">
        <authorList>
            <person name="Kallberg Y."/>
            <person name="Tangrot J."/>
            <person name="Rosling A."/>
        </authorList>
    </citation>
    <scope>NUCLEOTIDE SEQUENCE</scope>
    <source>
        <strain evidence="1">AU212A</strain>
    </source>
</reference>
<feature type="non-terminal residue" evidence="1">
    <location>
        <position position="101"/>
    </location>
</feature>
<evidence type="ECO:0000313" key="1">
    <source>
        <dbReference type="EMBL" id="CAG8707084.1"/>
    </source>
</evidence>
<accession>A0ACA9PEQ1</accession>
<protein>
    <submittedName>
        <fullName evidence="1">7050_t:CDS:1</fullName>
    </submittedName>
</protein>
<evidence type="ECO:0000313" key="2">
    <source>
        <dbReference type="Proteomes" id="UP000789860"/>
    </source>
</evidence>
<gene>
    <name evidence="1" type="ORF">SCALOS_LOCUS10724</name>
</gene>
<feature type="non-terminal residue" evidence="1">
    <location>
        <position position="1"/>
    </location>
</feature>
<name>A0ACA9PEQ1_9GLOM</name>
<proteinExistence type="predicted"/>
<sequence length="101" mass="11888">LSTDTSGISKVSEEIDIGSSNFLQLFNKIDYTESKNKDATRELIKNYFNFYEAIYNKYKELKAIHSKVNTTAIMKDEVRKEILKIKFTDNTLQRRRKKAEK</sequence>
<dbReference type="Proteomes" id="UP000789860">
    <property type="component" value="Unassembled WGS sequence"/>
</dbReference>
<keyword evidence="2" id="KW-1185">Reference proteome</keyword>
<dbReference type="EMBL" id="CAJVPM010041715">
    <property type="protein sequence ID" value="CAG8707084.1"/>
    <property type="molecule type" value="Genomic_DNA"/>
</dbReference>
<organism evidence="1 2">
    <name type="scientific">Scutellospora calospora</name>
    <dbReference type="NCBI Taxonomy" id="85575"/>
    <lineage>
        <taxon>Eukaryota</taxon>
        <taxon>Fungi</taxon>
        <taxon>Fungi incertae sedis</taxon>
        <taxon>Mucoromycota</taxon>
        <taxon>Glomeromycotina</taxon>
        <taxon>Glomeromycetes</taxon>
        <taxon>Diversisporales</taxon>
        <taxon>Gigasporaceae</taxon>
        <taxon>Scutellospora</taxon>
    </lineage>
</organism>
<comment type="caution">
    <text evidence="1">The sequence shown here is derived from an EMBL/GenBank/DDBJ whole genome shotgun (WGS) entry which is preliminary data.</text>
</comment>